<dbReference type="RefSeq" id="WP_035016031.1">
    <property type="nucleotide sequence ID" value="NZ_ARZY01000042.1"/>
</dbReference>
<dbReference type="GO" id="GO:0005737">
    <property type="term" value="C:cytoplasm"/>
    <property type="evidence" value="ECO:0007669"/>
    <property type="project" value="UniProtKB-SubCell"/>
</dbReference>
<dbReference type="InterPro" id="IPR029063">
    <property type="entry name" value="SAM-dependent_MTases_sf"/>
</dbReference>
<dbReference type="HAMAP" id="MF_01858">
    <property type="entry name" value="23SrRNA_methyltr_KL"/>
    <property type="match status" value="1"/>
</dbReference>
<dbReference type="eggNOG" id="COG0116">
    <property type="taxonomic scope" value="Bacteria"/>
</dbReference>
<evidence type="ECO:0000256" key="6">
    <source>
        <dbReference type="HAMAP-Rule" id="MF_01858"/>
    </source>
</evidence>
<evidence type="ECO:0000256" key="2">
    <source>
        <dbReference type="ARBA" id="ARBA00022552"/>
    </source>
</evidence>
<keyword evidence="1 6" id="KW-0963">Cytoplasm</keyword>
<dbReference type="InterPro" id="IPR017244">
    <property type="entry name" value="23SrRNA_methyltr_KL"/>
</dbReference>
<dbReference type="EC" id="2.1.1.173" evidence="6"/>
<dbReference type="Proteomes" id="UP000019276">
    <property type="component" value="Unassembled WGS sequence"/>
</dbReference>
<dbReference type="InterPro" id="IPR000241">
    <property type="entry name" value="RlmKL-like_Mtase"/>
</dbReference>
<evidence type="ECO:0000313" key="10">
    <source>
        <dbReference type="Proteomes" id="UP000019276"/>
    </source>
</evidence>
<evidence type="ECO:0000256" key="4">
    <source>
        <dbReference type="ARBA" id="ARBA00022679"/>
    </source>
</evidence>
<keyword evidence="3 6" id="KW-0489">Methyltransferase</keyword>
<dbReference type="PANTHER" id="PTHR47313:SF1">
    <property type="entry name" value="RIBOSOMAL RNA LARGE SUBUNIT METHYLTRANSFERASE K_L"/>
    <property type="match status" value="1"/>
</dbReference>
<keyword evidence="4 6" id="KW-0808">Transferase</keyword>
<dbReference type="SUPFAM" id="SSF53335">
    <property type="entry name" value="S-adenosyl-L-methionine-dependent methyltransferases"/>
    <property type="match status" value="2"/>
</dbReference>
<dbReference type="Pfam" id="PF01170">
    <property type="entry name" value="UPF0020"/>
    <property type="match status" value="1"/>
</dbReference>
<dbReference type="NCBIfam" id="NF008748">
    <property type="entry name" value="PRK11783.1"/>
    <property type="match status" value="1"/>
</dbReference>
<dbReference type="Gene3D" id="3.40.50.150">
    <property type="entry name" value="Vaccinia Virus protein VP39"/>
    <property type="match status" value="2"/>
</dbReference>
<dbReference type="CDD" id="cd02440">
    <property type="entry name" value="AdoMet_MTases"/>
    <property type="match status" value="1"/>
</dbReference>
<dbReference type="PROSITE" id="PS00092">
    <property type="entry name" value="N6_MTASE"/>
    <property type="match status" value="1"/>
</dbReference>
<keyword evidence="10" id="KW-1185">Reference proteome</keyword>
<dbReference type="STRING" id="1328313.DS2_16574"/>
<dbReference type="InterPro" id="IPR002052">
    <property type="entry name" value="DNA_methylase_N6_adenine_CS"/>
</dbReference>
<proteinExistence type="inferred from homology"/>
<comment type="catalytic activity">
    <reaction evidence="6">
        <text>guanosine(2445) in 23S rRNA + S-adenosyl-L-methionine = N(2)-methylguanosine(2445) in 23S rRNA + S-adenosyl-L-homocysteine + H(+)</text>
        <dbReference type="Rhea" id="RHEA:42740"/>
        <dbReference type="Rhea" id="RHEA-COMP:10215"/>
        <dbReference type="Rhea" id="RHEA-COMP:10216"/>
        <dbReference type="ChEBI" id="CHEBI:15378"/>
        <dbReference type="ChEBI" id="CHEBI:57856"/>
        <dbReference type="ChEBI" id="CHEBI:59789"/>
        <dbReference type="ChEBI" id="CHEBI:74269"/>
        <dbReference type="ChEBI" id="CHEBI:74481"/>
        <dbReference type="EC" id="2.1.1.173"/>
    </reaction>
</comment>
<dbReference type="CDD" id="cd11715">
    <property type="entry name" value="THUMP_AdoMetMT"/>
    <property type="match status" value="1"/>
</dbReference>
<comment type="subcellular location">
    <subcellularLocation>
        <location evidence="6">Cytoplasm</location>
    </subcellularLocation>
</comment>
<evidence type="ECO:0000256" key="3">
    <source>
        <dbReference type="ARBA" id="ARBA00022603"/>
    </source>
</evidence>
<dbReference type="PANTHER" id="PTHR47313">
    <property type="entry name" value="RIBOSOMAL RNA LARGE SUBUNIT METHYLTRANSFERASE K/L"/>
    <property type="match status" value="1"/>
</dbReference>
<dbReference type="PIRSF" id="PIRSF037618">
    <property type="entry name" value="RNA_Mtase_bacteria_prd"/>
    <property type="match status" value="1"/>
</dbReference>
<dbReference type="eggNOG" id="COG1092">
    <property type="taxonomic scope" value="Bacteria"/>
</dbReference>
<reference evidence="9 10" key="1">
    <citation type="journal article" date="2014" name="Genome Announc.">
        <title>Draft Genome Sequence of the Agar-Degrading Bacterium Catenovulum sp. Strain DS-2, Isolated from Intestines of Haliotis diversicolor.</title>
        <authorList>
            <person name="Shan D."/>
            <person name="Li X."/>
            <person name="Gu Z."/>
            <person name="Wei G."/>
            <person name="Gao Z."/>
            <person name="Shao Z."/>
        </authorList>
    </citation>
    <scope>NUCLEOTIDE SEQUENCE [LARGE SCALE GENOMIC DNA]</scope>
    <source>
        <strain evidence="9 10">DS-2</strain>
    </source>
</reference>
<dbReference type="GO" id="GO:0003723">
    <property type="term" value="F:RNA binding"/>
    <property type="evidence" value="ECO:0007669"/>
    <property type="project" value="UniProtKB-UniRule"/>
</dbReference>
<dbReference type="Gene3D" id="3.30.2130.30">
    <property type="match status" value="1"/>
</dbReference>
<comment type="function">
    <text evidence="6">Specifically methylates the guanine in position 2445 (m2G2445) and the guanine in position 2069 (m7G2069) of 23S rRNA.</text>
</comment>
<dbReference type="GO" id="GO:0052915">
    <property type="term" value="F:23S rRNA (guanine(2445)-N(2))-methyltransferase activity"/>
    <property type="evidence" value="ECO:0007669"/>
    <property type="project" value="UniProtKB-UniRule"/>
</dbReference>
<dbReference type="PROSITE" id="PS51165">
    <property type="entry name" value="THUMP"/>
    <property type="match status" value="1"/>
</dbReference>
<dbReference type="AlphaFoldDB" id="W7Q751"/>
<evidence type="ECO:0000256" key="1">
    <source>
        <dbReference type="ARBA" id="ARBA00022490"/>
    </source>
</evidence>
<evidence type="ECO:0000259" key="8">
    <source>
        <dbReference type="PROSITE" id="PS51165"/>
    </source>
</evidence>
<evidence type="ECO:0000256" key="7">
    <source>
        <dbReference type="PROSITE-ProRule" id="PRU00529"/>
    </source>
</evidence>
<feature type="domain" description="THUMP" evidence="8">
    <location>
        <begin position="43"/>
        <end position="154"/>
    </location>
</feature>
<dbReference type="InterPro" id="IPR019614">
    <property type="entry name" value="SAM-dep_methyl-trfase"/>
</dbReference>
<dbReference type="OrthoDB" id="9809404at2"/>
<accession>W7Q751</accession>
<organism evidence="9 10">
    <name type="scientific">Catenovulum agarivorans DS-2</name>
    <dbReference type="NCBI Taxonomy" id="1328313"/>
    <lineage>
        <taxon>Bacteria</taxon>
        <taxon>Pseudomonadati</taxon>
        <taxon>Pseudomonadota</taxon>
        <taxon>Gammaproteobacteria</taxon>
        <taxon>Alteromonadales</taxon>
        <taxon>Alteromonadaceae</taxon>
        <taxon>Catenovulum</taxon>
    </lineage>
</organism>
<evidence type="ECO:0000313" key="9">
    <source>
        <dbReference type="EMBL" id="EWH08579.1"/>
    </source>
</evidence>
<dbReference type="PATRIC" id="fig|1328313.3.peg.3387"/>
<dbReference type="SMART" id="SM00981">
    <property type="entry name" value="THUMP"/>
    <property type="match status" value="1"/>
</dbReference>
<evidence type="ECO:0000256" key="5">
    <source>
        <dbReference type="ARBA" id="ARBA00022691"/>
    </source>
</evidence>
<protein>
    <recommendedName>
        <fullName evidence="6">Ribosomal RNA large subunit methyltransferase K/L</fullName>
    </recommendedName>
    <domain>
        <recommendedName>
            <fullName evidence="6">23S rRNA m2G2445 methyltransferase</fullName>
            <ecNumber evidence="6">2.1.1.173</ecNumber>
        </recommendedName>
        <alternativeName>
            <fullName evidence="6">rRNA (guanine-N(2)-)-methyltransferase RlmL</fullName>
        </alternativeName>
    </domain>
    <domain>
        <recommendedName>
            <fullName evidence="6">23S rRNA m7G2069 methyltransferase</fullName>
            <ecNumber evidence="6">2.1.1.264</ecNumber>
        </recommendedName>
        <alternativeName>
            <fullName evidence="6">rRNA (guanine-N(7)-)-methyltransferase RlmK</fullName>
        </alternativeName>
    </domain>
</protein>
<dbReference type="EC" id="2.1.1.264" evidence="6"/>
<keyword evidence="2 6" id="KW-0698">rRNA processing</keyword>
<dbReference type="EMBL" id="ARZY01000042">
    <property type="protein sequence ID" value="EWH08579.1"/>
    <property type="molecule type" value="Genomic_DNA"/>
</dbReference>
<comment type="similarity">
    <text evidence="6">Belongs to the methyltransferase superfamily. RlmKL family.</text>
</comment>
<keyword evidence="7" id="KW-0694">RNA-binding</keyword>
<dbReference type="Pfam" id="PF02926">
    <property type="entry name" value="THUMP"/>
    <property type="match status" value="1"/>
</dbReference>
<gene>
    <name evidence="6 9" type="primary">rlmL</name>
    <name evidence="9" type="ORF">DS2_16574</name>
</gene>
<sequence>MAKFLVTTSKGLENLLESELTELGIENIKLSVSSVWFEGTMEQAYRLCYTSRLANKVLLELASGDCANKNDLYKVCQSVDWPMQFSDKVTLSVDFNGTNDALRNTQYSAQVIKDAICDIFNEELGRRPNVDKSNADIRIQGRLIKKQAHIFLDFSGASLHQRGYRTQAGRAPIKENIAAAVVMRSGWLQQPNAPLVDYFCGSGTLLIEAAQMACNMPAQQYRRKWGFDAWLSHNKALFEQIKTEYDQQIIEDGSFQLYGFDINNRELSVAKQNADDAGVAKYIHFERQNAVDHTLKVKSETGFIVSNPPYGERLEDQVAIAHLYLDFGHNIKQQHAGWSLTLISSAIDAMRYLKLSANKKYKVKNAALDCIVANYQIEAAQDTTHPREGLAVEFQNRLKKNFKQFSKQARQADTECYRVYDSDLPNYNVAIDIYNDSLVIYEYAAPKSVPVEKAQARLNEVLLTAPFVLGTEPSKIALKVRKKQKGNEQYKKAADRGEVMTVREGPAQFYVNLYDYLDTGLFLDHRDMRKLIGQVSQGKSVLNLFSYTCSVSVHAALGGATQVTSVDLSKKYLDWGKQNFELNGINSTWHPFIAMDSIDWLKRTNNKFDLIFIDPPSFSNSKKLAHDFDVQRDHIKLLRLALEHLNEGGDIYFSNNLRSFSLDESSLAEIGLQWQDLTNKTMPFDFKRKSNIRQAWRLFKTAK</sequence>
<dbReference type="InterPro" id="IPR004114">
    <property type="entry name" value="THUMP_dom"/>
</dbReference>
<dbReference type="GO" id="GO:0070043">
    <property type="term" value="F:rRNA (guanine-N7-)-methyltransferase activity"/>
    <property type="evidence" value="ECO:0007669"/>
    <property type="project" value="UniProtKB-UniRule"/>
</dbReference>
<dbReference type="Pfam" id="PF10672">
    <property type="entry name" value="Methyltrans_SAM"/>
    <property type="match status" value="1"/>
</dbReference>
<name>W7Q751_9ALTE</name>
<keyword evidence="5 6" id="KW-0949">S-adenosyl-L-methionine</keyword>
<comment type="catalytic activity">
    <reaction evidence="6">
        <text>guanosine(2069) in 23S rRNA + S-adenosyl-L-methionine = N(2)-methylguanosine(2069) in 23S rRNA + S-adenosyl-L-homocysteine + H(+)</text>
        <dbReference type="Rhea" id="RHEA:43772"/>
        <dbReference type="Rhea" id="RHEA-COMP:10688"/>
        <dbReference type="Rhea" id="RHEA-COMP:10689"/>
        <dbReference type="ChEBI" id="CHEBI:15378"/>
        <dbReference type="ChEBI" id="CHEBI:57856"/>
        <dbReference type="ChEBI" id="CHEBI:59789"/>
        <dbReference type="ChEBI" id="CHEBI:74269"/>
        <dbReference type="ChEBI" id="CHEBI:74481"/>
        <dbReference type="EC" id="2.1.1.264"/>
    </reaction>
</comment>
<dbReference type="Gene3D" id="3.30.750.80">
    <property type="entry name" value="RNA methyltransferase domain (HRMD) like"/>
    <property type="match status" value="1"/>
</dbReference>
<comment type="caution">
    <text evidence="9">The sequence shown here is derived from an EMBL/GenBank/DDBJ whole genome shotgun (WGS) entry which is preliminary data.</text>
</comment>
<dbReference type="InterPro" id="IPR054170">
    <property type="entry name" value="RlmL_1st"/>
</dbReference>
<dbReference type="Pfam" id="PF22020">
    <property type="entry name" value="RlmL_1st"/>
    <property type="match status" value="1"/>
</dbReference>